<dbReference type="OrthoDB" id="9789836at2"/>
<dbReference type="Pfam" id="PF06230">
    <property type="entry name" value="LpxI_C"/>
    <property type="match status" value="1"/>
</dbReference>
<keyword evidence="4" id="KW-1185">Reference proteome</keyword>
<dbReference type="Gene3D" id="3.40.140.80">
    <property type="match status" value="1"/>
</dbReference>
<dbReference type="AlphaFoldDB" id="A0A5C6BAT4"/>
<evidence type="ECO:0000313" key="3">
    <source>
        <dbReference type="EMBL" id="TWU07624.1"/>
    </source>
</evidence>
<dbReference type="PANTHER" id="PTHR39962:SF1">
    <property type="entry name" value="LPXI FAMILY PROTEIN"/>
    <property type="match status" value="1"/>
</dbReference>
<dbReference type="InterPro" id="IPR043167">
    <property type="entry name" value="LpxI_C_sf"/>
</dbReference>
<reference evidence="3 4" key="1">
    <citation type="submission" date="2019-02" db="EMBL/GenBank/DDBJ databases">
        <title>Deep-cultivation of Planctomycetes and their phenomic and genomic characterization uncovers novel biology.</title>
        <authorList>
            <person name="Wiegand S."/>
            <person name="Jogler M."/>
            <person name="Boedeker C."/>
            <person name="Pinto D."/>
            <person name="Vollmers J."/>
            <person name="Rivas-Marin E."/>
            <person name="Kohn T."/>
            <person name="Peeters S.H."/>
            <person name="Heuer A."/>
            <person name="Rast P."/>
            <person name="Oberbeckmann S."/>
            <person name="Bunk B."/>
            <person name="Jeske O."/>
            <person name="Meyerdierks A."/>
            <person name="Storesund J.E."/>
            <person name="Kallscheuer N."/>
            <person name="Luecker S."/>
            <person name="Lage O.M."/>
            <person name="Pohl T."/>
            <person name="Merkel B.J."/>
            <person name="Hornburger P."/>
            <person name="Mueller R.-W."/>
            <person name="Bruemmer F."/>
            <person name="Labrenz M."/>
            <person name="Spormann A.M."/>
            <person name="Op Den Camp H."/>
            <person name="Overmann J."/>
            <person name="Amann R."/>
            <person name="Jetten M.S.M."/>
            <person name="Mascher T."/>
            <person name="Medema M.H."/>
            <person name="Devos D.P."/>
            <person name="Kaster A.-K."/>
            <person name="Ovreas L."/>
            <person name="Rohde M."/>
            <person name="Galperin M.Y."/>
            <person name="Jogler C."/>
        </authorList>
    </citation>
    <scope>NUCLEOTIDE SEQUENCE [LARGE SCALE GENOMIC DNA]</scope>
    <source>
        <strain evidence="3 4">Pla52n</strain>
    </source>
</reference>
<dbReference type="InterPro" id="IPR041255">
    <property type="entry name" value="LpxI_N"/>
</dbReference>
<sequence length="324" mass="34844">MNTGGIKTGGIKTGGGYRSSLWSQWFAPQSSQPDALPPIGLIAGWGSFPVEVACEIIQSGRGVVCIAIRDHASKDLESICDHVKWSGVGKIGAHLHYFRRRGVEQVTMAGKLFKADLLFSGSVWLKHCPDWQAIRTFAPCLLGRNRDARDDSLLLAVTQTYLRSGMEICPATDFAPELLVKPGSIAGRQPNAKQQRDIEFGWQIAKQMGGMDIGQSVTVKDGAVLAVEAVEGTDECIRRTGQLCRKGGWTLVKVSKPNQDMRFDVPTIGPQTIQNVCDAGGSVIAIEADKTILVEREETLRLAAAAGISIVALSAESLSDKLAA</sequence>
<evidence type="ECO:0000259" key="1">
    <source>
        <dbReference type="Pfam" id="PF06230"/>
    </source>
</evidence>
<comment type="caution">
    <text evidence="3">The sequence shown here is derived from an EMBL/GenBank/DDBJ whole genome shotgun (WGS) entry which is preliminary data.</text>
</comment>
<protein>
    <recommendedName>
        <fullName evidence="5">DUF1009 domain-containing protein</fullName>
    </recommendedName>
</protein>
<feature type="domain" description="LpxI C-terminal" evidence="1">
    <location>
        <begin position="182"/>
        <end position="311"/>
    </location>
</feature>
<organism evidence="3 4">
    <name type="scientific">Stieleria varia</name>
    <dbReference type="NCBI Taxonomy" id="2528005"/>
    <lineage>
        <taxon>Bacteria</taxon>
        <taxon>Pseudomonadati</taxon>
        <taxon>Planctomycetota</taxon>
        <taxon>Planctomycetia</taxon>
        <taxon>Pirellulales</taxon>
        <taxon>Pirellulaceae</taxon>
        <taxon>Stieleria</taxon>
    </lineage>
</organism>
<dbReference type="InterPro" id="IPR010415">
    <property type="entry name" value="LpxI_C"/>
</dbReference>
<evidence type="ECO:0000259" key="2">
    <source>
        <dbReference type="Pfam" id="PF17930"/>
    </source>
</evidence>
<dbReference type="Proteomes" id="UP000320176">
    <property type="component" value="Unassembled WGS sequence"/>
</dbReference>
<gene>
    <name evidence="3" type="ORF">Pla52n_01970</name>
</gene>
<dbReference type="RefSeq" id="WP_146517822.1">
    <property type="nucleotide sequence ID" value="NZ_CP151726.1"/>
</dbReference>
<dbReference type="Gene3D" id="3.40.50.20">
    <property type="match status" value="1"/>
</dbReference>
<dbReference type="InterPro" id="IPR053174">
    <property type="entry name" value="LpxI"/>
</dbReference>
<name>A0A5C6BAT4_9BACT</name>
<dbReference type="PANTHER" id="PTHR39962">
    <property type="entry name" value="BLL4848 PROTEIN"/>
    <property type="match status" value="1"/>
</dbReference>
<proteinExistence type="predicted"/>
<accession>A0A5C6BAT4</accession>
<dbReference type="EMBL" id="SJPN01000001">
    <property type="protein sequence ID" value="TWU07624.1"/>
    <property type="molecule type" value="Genomic_DNA"/>
</dbReference>
<feature type="domain" description="LpxI N-terminal" evidence="2">
    <location>
        <begin position="39"/>
        <end position="178"/>
    </location>
</feature>
<evidence type="ECO:0008006" key="5">
    <source>
        <dbReference type="Google" id="ProtNLM"/>
    </source>
</evidence>
<dbReference type="Pfam" id="PF17930">
    <property type="entry name" value="LpxI_N"/>
    <property type="match status" value="1"/>
</dbReference>
<evidence type="ECO:0000313" key="4">
    <source>
        <dbReference type="Proteomes" id="UP000320176"/>
    </source>
</evidence>